<keyword evidence="3" id="KW-1185">Reference proteome</keyword>
<gene>
    <name evidence="2" type="ORF">AVEN_56566_1</name>
</gene>
<organism evidence="2 3">
    <name type="scientific">Araneus ventricosus</name>
    <name type="common">Orbweaver spider</name>
    <name type="synonym">Epeira ventricosa</name>
    <dbReference type="NCBI Taxonomy" id="182803"/>
    <lineage>
        <taxon>Eukaryota</taxon>
        <taxon>Metazoa</taxon>
        <taxon>Ecdysozoa</taxon>
        <taxon>Arthropoda</taxon>
        <taxon>Chelicerata</taxon>
        <taxon>Arachnida</taxon>
        <taxon>Araneae</taxon>
        <taxon>Araneomorphae</taxon>
        <taxon>Entelegynae</taxon>
        <taxon>Araneoidea</taxon>
        <taxon>Araneidae</taxon>
        <taxon>Araneus</taxon>
    </lineage>
</organism>
<feature type="compositionally biased region" description="Basic and acidic residues" evidence="1">
    <location>
        <begin position="149"/>
        <end position="159"/>
    </location>
</feature>
<evidence type="ECO:0000256" key="1">
    <source>
        <dbReference type="SAM" id="MobiDB-lite"/>
    </source>
</evidence>
<evidence type="ECO:0000313" key="3">
    <source>
        <dbReference type="Proteomes" id="UP000499080"/>
    </source>
</evidence>
<dbReference type="AlphaFoldDB" id="A0A4Y2QNS5"/>
<dbReference type="Proteomes" id="UP000499080">
    <property type="component" value="Unassembled WGS sequence"/>
</dbReference>
<feature type="region of interest" description="Disordered" evidence="1">
    <location>
        <begin position="7"/>
        <end position="92"/>
    </location>
</feature>
<name>A0A4Y2QNS5_ARAVE</name>
<protein>
    <submittedName>
        <fullName evidence="2">Uncharacterized protein</fullName>
    </submittedName>
</protein>
<accession>A0A4Y2QNS5</accession>
<feature type="compositionally biased region" description="Polar residues" evidence="1">
    <location>
        <begin position="134"/>
        <end position="143"/>
    </location>
</feature>
<comment type="caution">
    <text evidence="2">The sequence shown here is derived from an EMBL/GenBank/DDBJ whole genome shotgun (WGS) entry which is preliminary data.</text>
</comment>
<evidence type="ECO:0000313" key="2">
    <source>
        <dbReference type="EMBL" id="GBN64928.1"/>
    </source>
</evidence>
<reference evidence="2 3" key="1">
    <citation type="journal article" date="2019" name="Sci. Rep.">
        <title>Orb-weaving spider Araneus ventricosus genome elucidates the spidroin gene catalogue.</title>
        <authorList>
            <person name="Kono N."/>
            <person name="Nakamura H."/>
            <person name="Ohtoshi R."/>
            <person name="Moran D.A.P."/>
            <person name="Shinohara A."/>
            <person name="Yoshida Y."/>
            <person name="Fujiwara M."/>
            <person name="Mori M."/>
            <person name="Tomita M."/>
            <person name="Arakawa K."/>
        </authorList>
    </citation>
    <scope>NUCLEOTIDE SEQUENCE [LARGE SCALE GENOMIC DNA]</scope>
</reference>
<proteinExistence type="predicted"/>
<feature type="region of interest" description="Disordered" evidence="1">
    <location>
        <begin position="132"/>
        <end position="159"/>
    </location>
</feature>
<sequence>MAILVLVEDEPPELLGKQQKSSSSDVGTFEGQLNSALNSANKASDSSEAQTVHLKNGRTPLSLMPQTSISSKSSSANGDIPRHSVDNSHNDTRLLRKLNTHVADDTRVLKRSVPEEIVIDDSDDEVVEIEDLSLSRTSKSSVQHSHRGLSTEKDSQVNL</sequence>
<dbReference type="EMBL" id="BGPR01014370">
    <property type="protein sequence ID" value="GBN64928.1"/>
    <property type="molecule type" value="Genomic_DNA"/>
</dbReference>
<feature type="compositionally biased region" description="Polar residues" evidence="1">
    <location>
        <begin position="18"/>
        <end position="50"/>
    </location>
</feature>
<feature type="compositionally biased region" description="Polar residues" evidence="1">
    <location>
        <begin position="64"/>
        <end position="77"/>
    </location>
</feature>
<feature type="compositionally biased region" description="Basic and acidic residues" evidence="1">
    <location>
        <begin position="80"/>
        <end position="92"/>
    </location>
</feature>